<dbReference type="Gene3D" id="1.20.1390.10">
    <property type="entry name" value="PWI domain"/>
    <property type="match status" value="1"/>
</dbReference>
<dbReference type="CDD" id="cd07233">
    <property type="entry name" value="GlxI_Zn"/>
    <property type="match status" value="1"/>
</dbReference>
<keyword evidence="2 4" id="KW-0694">RNA-binding</keyword>
<feature type="region of interest" description="Disordered" evidence="6">
    <location>
        <begin position="676"/>
        <end position="718"/>
    </location>
</feature>
<evidence type="ECO:0000256" key="6">
    <source>
        <dbReference type="SAM" id="MobiDB-lite"/>
    </source>
</evidence>
<dbReference type="InterPro" id="IPR016169">
    <property type="entry name" value="FAD-bd_PCMH_sub2"/>
</dbReference>
<evidence type="ECO:0000313" key="11">
    <source>
        <dbReference type="EMBL" id="OOO14993.1"/>
    </source>
</evidence>
<dbReference type="PROSITE" id="PS51387">
    <property type="entry name" value="FAD_PCMH"/>
    <property type="match status" value="1"/>
</dbReference>
<comment type="function">
    <text evidence="3">May be involved in the turnover of nuclear polyadenylated (pA+) RNA.</text>
</comment>
<dbReference type="FunFam" id="3.30.70.330:FF:000647">
    <property type="entry name" value="CCCH zinc finger and RRM domain protein"/>
    <property type="match status" value="1"/>
</dbReference>
<dbReference type="Pfam" id="PF01565">
    <property type="entry name" value="FAD_binding_4"/>
    <property type="match status" value="1"/>
</dbReference>
<feature type="domain" description="FAD-binding PCMH-type" evidence="9">
    <location>
        <begin position="1046"/>
        <end position="1232"/>
    </location>
</feature>
<dbReference type="PANTHER" id="PTHR14398:SF0">
    <property type="entry name" value="ZINC FINGER PROTEIN SWM"/>
    <property type="match status" value="1"/>
</dbReference>
<feature type="region of interest" description="Disordered" evidence="6">
    <location>
        <begin position="736"/>
        <end position="762"/>
    </location>
</feature>
<evidence type="ECO:0000259" key="10">
    <source>
        <dbReference type="PROSITE" id="PS51819"/>
    </source>
</evidence>
<feature type="region of interest" description="Disordered" evidence="6">
    <location>
        <begin position="435"/>
        <end position="470"/>
    </location>
</feature>
<evidence type="ECO:0000259" key="7">
    <source>
        <dbReference type="PROSITE" id="PS50102"/>
    </source>
</evidence>
<feature type="region of interest" description="Disordered" evidence="6">
    <location>
        <begin position="491"/>
        <end position="521"/>
    </location>
</feature>
<feature type="compositionally biased region" description="Polar residues" evidence="6">
    <location>
        <begin position="678"/>
        <end position="689"/>
    </location>
</feature>
<accession>A0A1S9E167</accession>
<dbReference type="CDD" id="cd12257">
    <property type="entry name" value="RRM1_RBM26_like"/>
    <property type="match status" value="1"/>
</dbReference>
<feature type="region of interest" description="Disordered" evidence="6">
    <location>
        <begin position="77"/>
        <end position="196"/>
    </location>
</feature>
<dbReference type="InterPro" id="IPR012951">
    <property type="entry name" value="BBE"/>
</dbReference>
<keyword evidence="5" id="KW-0862">Zinc</keyword>
<dbReference type="VEuPathDB" id="FungiDB:AO090026000257"/>
<dbReference type="SUPFAM" id="SSF54593">
    <property type="entry name" value="Glyoxalase/Bleomycin resistance protein/Dihydroxybiphenyl dioxygenase"/>
    <property type="match status" value="1"/>
</dbReference>
<dbReference type="InterPro" id="IPR000504">
    <property type="entry name" value="RRM_dom"/>
</dbReference>
<dbReference type="Gene3D" id="3.30.465.10">
    <property type="match status" value="2"/>
</dbReference>
<feature type="domain" description="VOC" evidence="10">
    <location>
        <begin position="791"/>
        <end position="972"/>
    </location>
</feature>
<proteinExistence type="inferred from homology"/>
<feature type="compositionally biased region" description="Basic residues" evidence="6">
    <location>
        <begin position="736"/>
        <end position="749"/>
    </location>
</feature>
<evidence type="ECO:0000256" key="5">
    <source>
        <dbReference type="PROSITE-ProRule" id="PRU00723"/>
    </source>
</evidence>
<dbReference type="InterPro" id="IPR035979">
    <property type="entry name" value="RBD_domain_sf"/>
</dbReference>
<dbReference type="InterPro" id="IPR029068">
    <property type="entry name" value="Glyas_Bleomycin-R_OHBP_Dase"/>
</dbReference>
<protein>
    <submittedName>
        <fullName evidence="11">FAD linked oxidase domain-containing protein</fullName>
    </submittedName>
</protein>
<evidence type="ECO:0000256" key="2">
    <source>
        <dbReference type="ARBA" id="ARBA00022884"/>
    </source>
</evidence>
<feature type="domain" description="RRM" evidence="7">
    <location>
        <begin position="346"/>
        <end position="418"/>
    </location>
</feature>
<evidence type="ECO:0000256" key="4">
    <source>
        <dbReference type="PROSITE-ProRule" id="PRU00176"/>
    </source>
</evidence>
<dbReference type="VEuPathDB" id="FungiDB:AO090026000259"/>
<feature type="region of interest" description="Disordered" evidence="6">
    <location>
        <begin position="278"/>
        <end position="340"/>
    </location>
</feature>
<reference evidence="11 12" key="1">
    <citation type="submission" date="2016-10" db="EMBL/GenBank/DDBJ databases">
        <title>Genome sequencing of Aspergillus oryzae BCC7051.</title>
        <authorList>
            <person name="Thammarongtham C."/>
            <person name="Vorapreeda T."/>
            <person name="Nookaew I."/>
            <person name="Srisuk T."/>
            <person name="Land M."/>
            <person name="Jeennor S."/>
            <person name="Laoteng K."/>
        </authorList>
    </citation>
    <scope>NUCLEOTIDE SEQUENCE [LARGE SCALE GENOMIC DNA]</scope>
    <source>
        <strain evidence="11 12">BCC7051</strain>
    </source>
</reference>
<evidence type="ECO:0000256" key="1">
    <source>
        <dbReference type="ARBA" id="ARBA00005466"/>
    </source>
</evidence>
<dbReference type="GO" id="GO:0008270">
    <property type="term" value="F:zinc ion binding"/>
    <property type="evidence" value="ECO:0007669"/>
    <property type="project" value="UniProtKB-KW"/>
</dbReference>
<dbReference type="Pfam" id="PF08031">
    <property type="entry name" value="BBE"/>
    <property type="match status" value="1"/>
</dbReference>
<feature type="compositionally biased region" description="Basic and acidic residues" evidence="6">
    <location>
        <begin position="298"/>
        <end position="321"/>
    </location>
</feature>
<dbReference type="GO" id="GO:0016491">
    <property type="term" value="F:oxidoreductase activity"/>
    <property type="evidence" value="ECO:0007669"/>
    <property type="project" value="InterPro"/>
</dbReference>
<dbReference type="OrthoDB" id="9983560at2759"/>
<dbReference type="EMBL" id="MKZY01000001">
    <property type="protein sequence ID" value="OOO14993.1"/>
    <property type="molecule type" value="Genomic_DNA"/>
</dbReference>
<dbReference type="Pfam" id="PF00903">
    <property type="entry name" value="Glyoxalase"/>
    <property type="match status" value="1"/>
</dbReference>
<dbReference type="Pfam" id="PF00076">
    <property type="entry name" value="RRM_1"/>
    <property type="match status" value="1"/>
</dbReference>
<dbReference type="GO" id="GO:0071949">
    <property type="term" value="F:FAD binding"/>
    <property type="evidence" value="ECO:0007669"/>
    <property type="project" value="InterPro"/>
</dbReference>
<feature type="compositionally biased region" description="Polar residues" evidence="6">
    <location>
        <begin position="86"/>
        <end position="109"/>
    </location>
</feature>
<dbReference type="InterPro" id="IPR016166">
    <property type="entry name" value="FAD-bd_PCMH"/>
</dbReference>
<dbReference type="InterPro" id="IPR012677">
    <property type="entry name" value="Nucleotide-bd_a/b_plait_sf"/>
</dbReference>
<organism evidence="11 12">
    <name type="scientific">Aspergillus oryzae</name>
    <name type="common">Yellow koji mold</name>
    <dbReference type="NCBI Taxonomy" id="5062"/>
    <lineage>
        <taxon>Eukaryota</taxon>
        <taxon>Fungi</taxon>
        <taxon>Dikarya</taxon>
        <taxon>Ascomycota</taxon>
        <taxon>Pezizomycotina</taxon>
        <taxon>Eurotiomycetes</taxon>
        <taxon>Eurotiomycetidae</taxon>
        <taxon>Eurotiales</taxon>
        <taxon>Aspergillaceae</taxon>
        <taxon>Aspergillus</taxon>
        <taxon>Aspergillus subgen. Circumdati</taxon>
    </lineage>
</organism>
<evidence type="ECO:0000259" key="9">
    <source>
        <dbReference type="PROSITE" id="PS51387"/>
    </source>
</evidence>
<dbReference type="InterPro" id="IPR002483">
    <property type="entry name" value="PWI_dom"/>
</dbReference>
<dbReference type="PROSITE" id="PS50102">
    <property type="entry name" value="RRM"/>
    <property type="match status" value="1"/>
</dbReference>
<gene>
    <name evidence="11" type="ORF">OAory_01035880</name>
</gene>
<evidence type="ECO:0000313" key="12">
    <source>
        <dbReference type="Proteomes" id="UP000190312"/>
    </source>
</evidence>
<dbReference type="InterPro" id="IPR006094">
    <property type="entry name" value="Oxid_FAD_bind_N"/>
</dbReference>
<feature type="region of interest" description="Disordered" evidence="6">
    <location>
        <begin position="537"/>
        <end position="591"/>
    </location>
</feature>
<dbReference type="FunFam" id="1.20.1390.10:FF:000007">
    <property type="entry name" value="CCCH zinc finger and RRM domain protein"/>
    <property type="match status" value="1"/>
</dbReference>
<comment type="caution">
    <text evidence="11">The sequence shown here is derived from an EMBL/GenBank/DDBJ whole genome shotgun (WGS) entry which is preliminary data.</text>
</comment>
<feature type="compositionally biased region" description="Basic residues" evidence="6">
    <location>
        <begin position="161"/>
        <end position="171"/>
    </location>
</feature>
<feature type="zinc finger region" description="C3H1-type" evidence="5">
    <location>
        <begin position="251"/>
        <end position="279"/>
    </location>
</feature>
<comment type="similarity">
    <text evidence="1">Belongs to the oxygen-dependent FAD-linked oxidoreductase family.</text>
</comment>
<dbReference type="InterPro" id="IPR000571">
    <property type="entry name" value="Znf_CCCH"/>
</dbReference>
<dbReference type="SMART" id="SM00360">
    <property type="entry name" value="RRM"/>
    <property type="match status" value="1"/>
</dbReference>
<evidence type="ECO:0000259" key="8">
    <source>
        <dbReference type="PROSITE" id="PS50103"/>
    </source>
</evidence>
<dbReference type="PANTHER" id="PTHR14398">
    <property type="entry name" value="RNA RECOGNITION RRM/RNP DOMAIN"/>
    <property type="match status" value="1"/>
</dbReference>
<dbReference type="Pfam" id="PF01480">
    <property type="entry name" value="PWI"/>
    <property type="match status" value="1"/>
</dbReference>
<dbReference type="Proteomes" id="UP000190312">
    <property type="component" value="Unassembled WGS sequence"/>
</dbReference>
<dbReference type="PROSITE" id="PS50103">
    <property type="entry name" value="ZF_C3H1"/>
    <property type="match status" value="1"/>
</dbReference>
<dbReference type="Gene3D" id="3.30.70.330">
    <property type="match status" value="1"/>
</dbReference>
<dbReference type="InterPro" id="IPR045137">
    <property type="entry name" value="RBM26/27"/>
</dbReference>
<feature type="compositionally biased region" description="Polar residues" evidence="6">
    <location>
        <begin position="509"/>
        <end position="519"/>
    </location>
</feature>
<feature type="domain" description="C3H1-type" evidence="8">
    <location>
        <begin position="251"/>
        <end position="279"/>
    </location>
</feature>
<keyword evidence="5" id="KW-0863">Zinc-finger</keyword>
<dbReference type="InterPro" id="IPR036318">
    <property type="entry name" value="FAD-bd_PCMH-like_sf"/>
</dbReference>
<dbReference type="InterPro" id="IPR037523">
    <property type="entry name" value="VOC_core"/>
</dbReference>
<name>A0A1S9E167_ASPOZ</name>
<evidence type="ECO:0000256" key="3">
    <source>
        <dbReference type="ARBA" id="ARBA00043866"/>
    </source>
</evidence>
<dbReference type="GO" id="GO:0003723">
    <property type="term" value="F:RNA binding"/>
    <property type="evidence" value="ECO:0007669"/>
    <property type="project" value="UniProtKB-UniRule"/>
</dbReference>
<feature type="compositionally biased region" description="Gly residues" evidence="6">
    <location>
        <begin position="579"/>
        <end position="590"/>
    </location>
</feature>
<dbReference type="Gene3D" id="3.10.180.10">
    <property type="entry name" value="2,3-Dihydroxybiphenyl 1,2-Dioxygenase, domain 1"/>
    <property type="match status" value="1"/>
</dbReference>
<dbReference type="GO" id="GO:0005634">
    <property type="term" value="C:nucleus"/>
    <property type="evidence" value="ECO:0007669"/>
    <property type="project" value="TreeGrafter"/>
</dbReference>
<feature type="compositionally biased region" description="Gly residues" evidence="6">
    <location>
        <begin position="555"/>
        <end position="564"/>
    </location>
</feature>
<dbReference type="eggNOG" id="KOG2135">
    <property type="taxonomic scope" value="Eukaryota"/>
</dbReference>
<dbReference type="SUPFAM" id="SSF56176">
    <property type="entry name" value="FAD-binding/transporter-associated domain-like"/>
    <property type="match status" value="1"/>
</dbReference>
<keyword evidence="5" id="KW-0479">Metal-binding</keyword>
<sequence length="1522" mass="166165">MKFSESEAAEVKTWVVRKLEDISDADADVLADYVLALIRADAPDEEIRKASVEGLEDFLREHTVPFVDELFATFAPKQTAPPASSHPLSQPQIFNDANAPGSGSQQQAPFNPPSGPSKGPYGPTMGNTPQSQTDSSSYGRKRNYHEGFQADQEREEAPHNRNFKTPRRGRGGGRGDWMGRDNRATPGQYAPAPAGGFPVMPPTFPSFDQNDPMAAMMALQSMGFPQMPGMPPMPMPAPGGGAGQPQDPMAPKSSERCPFWDTQGICYLGAACPYQHDTPGIPKEDEYDPKSSNIVTDFQRRNTDTPHRGSDRGRGRGRGGDRGGFGGRGRRSEYSAAGPNEDTSITTIVVEQIPDDKLDEASVREFFSQYGDIVELSLQPHKKLALITYDSHASAKRAWSSPKVIFDNRFVKVYWHKTKADKNGDHRQGAIEVEPFNQEEFERQQEAAQRAYEEKMQKRRETEEAKQALEKQREELLKKQQEEKERLMQKLGGNDVSNGAAPSDGESGPSPQENVSDQTKQLRAQLAALEAEAKTLGIDPNGADSGAPSYRGRGRGYLGRGGYAPRGRGYDPNHRGGYRGRGGMTRGRGGVLRLDNRPRRVAVSGVELNSEKDEALRQFLIGVGEYESIQPNPEQSDSVIVAFKERYIAERFMFGPWQIPSVGEVQLTWVPNPPISVAPTTPGSGMDTKTGSDEDTVMETTSTPLPPDPSAGRRDGNHEVDYDVAEDDDSWGILPRLHKPKPHHIPPQHKPKETRKTMSPQSTPFEEGAFLPGGHNTDPPLPPNDPTIGTKLNHSMLRIRDPQRSLHFYITLMGMRTVFTMNTGPFTMYYLGFPSSAEDRADLSAWAAKVSDPANLTQTLGLLELFHIHGTEKPVDEGGVEMANGNAPPNLGFGHLGFTVPDVGATVERLRAEGVKVVKELGVTTRESIPLSEWEEKRGVGVGEIHPNYKVFFDQIAYVADPDGYIIEILPQNWHSINGNLVAVQPIAAVCHEGDWDSSACKEVMASWTNSTWRAAQPGAVQWENWESWPEHNQTCYIESPRNTPCGQGQISLYSTLAKSAFDIQETVKFAKQHNLRLAIKNSGHDFLGRASAPESLQILTNGMKDIKMVDKFTPAGAPQGKDEGQAVTIAAGVSLQELYAAVAANNRTVVAGSAHTVGAAGGYIQGGGHSALGPWKGMASDNALEFTIVTANGDLVVANEYQNKDLFWALRGGGGGTFGVVVSVTVRTFDDAPLILVNFNITTSAGNPQYWDAVTTFHASLPKINDAKGGGYYWIAPDTELTENTSVSAITQTFIFPNQTDTAQIDRLYAPLISKLNGTTGVYTQYASYPIPSVGFLFSKIFLTGNSDLAGGTGLLGSRLFSRDLLSSNNGSKKLSSALRSIRVDPGSAILGHLVAGGAVADNAGKVDSALNPAWRKAITHIVIPRGWEPNATLAEQEAVKKNLTDVEIPILRSVEGTDKMGAYLNEANAYESEFQSSFWGENYQRLLEVKKKWDPESLFVVRRGVGSEEWDEWGLCRAAK</sequence>
<dbReference type="PROSITE" id="PS51819">
    <property type="entry name" value="VOC"/>
    <property type="match status" value="1"/>
</dbReference>
<dbReference type="SUPFAM" id="SSF54928">
    <property type="entry name" value="RNA-binding domain, RBD"/>
    <property type="match status" value="1"/>
</dbReference>
<feature type="compositionally biased region" description="Basic and acidic residues" evidence="6">
    <location>
        <begin position="440"/>
        <end position="470"/>
    </location>
</feature>
<dbReference type="CDD" id="cd22249">
    <property type="entry name" value="UDM1_RNF168_RNF169-like"/>
    <property type="match status" value="1"/>
</dbReference>
<dbReference type="InterPro" id="IPR004360">
    <property type="entry name" value="Glyas_Fos-R_dOase_dom"/>
</dbReference>
<feature type="compositionally biased region" description="Polar residues" evidence="6">
    <location>
        <begin position="125"/>
        <end position="138"/>
    </location>
</feature>